<protein>
    <submittedName>
        <fullName evidence="1">Uncharacterized protein</fullName>
    </submittedName>
</protein>
<accession>A0A1H6MHV6</accession>
<sequence>MPQAVLINGQSFLHFHFLKGWCLTIKKELFQVRLLRFKAEIYIWFLLATAKGQRMLLSILQFYQYWLIALKYQALKVS</sequence>
<evidence type="ECO:0000313" key="1">
    <source>
        <dbReference type="EMBL" id="SEH98878.1"/>
    </source>
</evidence>
<evidence type="ECO:0000313" key="2">
    <source>
        <dbReference type="Proteomes" id="UP000198988"/>
    </source>
</evidence>
<gene>
    <name evidence="1" type="ORF">BAZSYMA_ACONTIG12338_1</name>
</gene>
<proteinExistence type="predicted"/>
<dbReference type="EMBL" id="CDSC02000405">
    <property type="protein sequence ID" value="SEH98878.1"/>
    <property type="molecule type" value="Genomic_DNA"/>
</dbReference>
<reference evidence="2" key="1">
    <citation type="submission" date="2016-06" db="EMBL/GenBank/DDBJ databases">
        <authorList>
            <person name="Petersen J."/>
            <person name="Sayavedra L."/>
        </authorList>
    </citation>
    <scope>NUCLEOTIDE SEQUENCE [LARGE SCALE GENOMIC DNA]</scope>
    <source>
        <strain evidence="2">BazSymA</strain>
    </source>
</reference>
<name>A0A1H6MHV6_9GAMM</name>
<dbReference type="AlphaFoldDB" id="A0A1H6MHV6"/>
<dbReference type="Proteomes" id="UP000198988">
    <property type="component" value="Unassembled WGS sequence"/>
</dbReference>
<organism evidence="1 2">
    <name type="scientific">Bathymodiolus azoricus thioautotrophic gill symbiont</name>
    <dbReference type="NCBI Taxonomy" id="235205"/>
    <lineage>
        <taxon>Bacteria</taxon>
        <taxon>Pseudomonadati</taxon>
        <taxon>Pseudomonadota</taxon>
        <taxon>Gammaproteobacteria</taxon>
        <taxon>sulfur-oxidizing symbionts</taxon>
    </lineage>
</organism>